<evidence type="ECO:0000256" key="3">
    <source>
        <dbReference type="ARBA" id="ARBA00022764"/>
    </source>
</evidence>
<feature type="compositionally biased region" description="Basic and acidic residues" evidence="10">
    <location>
        <begin position="529"/>
        <end position="538"/>
    </location>
</feature>
<evidence type="ECO:0000256" key="6">
    <source>
        <dbReference type="ARBA" id="ARBA00023235"/>
    </source>
</evidence>
<protein>
    <recommendedName>
        <fullName evidence="1">Parvulin-like PPIase</fullName>
    </recommendedName>
    <alternativeName>
        <fullName evidence="7">Peptidyl-prolyl cis-trans isomerase plp</fullName>
    </alternativeName>
    <alternativeName>
        <fullName evidence="8">Rotamase plp</fullName>
    </alternativeName>
</protein>
<name>A0A511BLV2_9PROT</name>
<evidence type="ECO:0000313" key="12">
    <source>
        <dbReference type="EMBL" id="GEL01311.1"/>
    </source>
</evidence>
<dbReference type="Proteomes" id="UP000321405">
    <property type="component" value="Unassembled WGS sequence"/>
</dbReference>
<dbReference type="PANTHER" id="PTHR47637">
    <property type="entry name" value="CHAPERONE SURA"/>
    <property type="match status" value="1"/>
</dbReference>
<dbReference type="InterPro" id="IPR000297">
    <property type="entry name" value="PPIase_PpiC"/>
</dbReference>
<sequence length="538" mass="57976">MISPAPTIRTAGRPGPHLPLRAALRGMTALAFSSLAGRTVAAIPRLAAPLMALPFLASSLPGVTSSAHAAPAGQAHASHGHKKAHPGQGTTTGPATPPEDAILGTINGQVLTERDVDNRGKLFALSTGLHISPDLMARLRPQIVRQLVDERIKTQEILKRHINVEPQQIANAINNIESRNGMPKNALRDRLAQDGVSLTTLIDQIRVQIGWMQVLREEIAGRGRITSREIAQREEALRAEEGRPQYNVSEIFIPVADPRHSENELDFTKTIITQLRNGAPFPIVAAQFSQAQTALDGGTMGWVQEDSLDPPVVDIVRQMPVGAISNPVRVAGGYVIVTVNGKRTIGHQNVTMITLRQAFFPFSSPLNPQNPTDQQKLTLQKATAAAQSTHGCEAMEALNRSLGEKHPSDPGGQLVLERLNPQMRQVLSALPVGKASRPLVSADGIALLAVCAKTQKNIAQQSPSEIADSLMNERVEQASRQLERDLERRSVIEMRQKEKEAEKAAERDAEAKREGQTGKAAAHGAHAGHRPDAAADQG</sequence>
<evidence type="ECO:0000256" key="8">
    <source>
        <dbReference type="ARBA" id="ARBA00031484"/>
    </source>
</evidence>
<accession>A0A511BLV2</accession>
<dbReference type="AlphaFoldDB" id="A0A511BLV2"/>
<dbReference type="GO" id="GO:0003755">
    <property type="term" value="F:peptidyl-prolyl cis-trans isomerase activity"/>
    <property type="evidence" value="ECO:0007669"/>
    <property type="project" value="UniProtKB-KW"/>
</dbReference>
<keyword evidence="3" id="KW-0574">Periplasm</keyword>
<dbReference type="Gene3D" id="1.10.4030.10">
    <property type="entry name" value="Porin chaperone SurA, peptide-binding domain"/>
    <property type="match status" value="1"/>
</dbReference>
<dbReference type="InterPro" id="IPR015391">
    <property type="entry name" value="SurA_N"/>
</dbReference>
<dbReference type="SUPFAM" id="SSF54534">
    <property type="entry name" value="FKBP-like"/>
    <property type="match status" value="1"/>
</dbReference>
<evidence type="ECO:0000259" key="11">
    <source>
        <dbReference type="PROSITE" id="PS50198"/>
    </source>
</evidence>
<evidence type="ECO:0000256" key="4">
    <source>
        <dbReference type="ARBA" id="ARBA00023110"/>
    </source>
</evidence>
<keyword evidence="2" id="KW-0732">Signal</keyword>
<evidence type="ECO:0000256" key="1">
    <source>
        <dbReference type="ARBA" id="ARBA00018370"/>
    </source>
</evidence>
<dbReference type="InterPro" id="IPR027304">
    <property type="entry name" value="Trigger_fact/SurA_dom_sf"/>
</dbReference>
<reference evidence="12 13" key="1">
    <citation type="submission" date="2019-07" db="EMBL/GenBank/DDBJ databases">
        <title>Whole genome shotgun sequence of Swaminathania salitolerans NBRC 104436.</title>
        <authorList>
            <person name="Hosoyama A."/>
            <person name="Uohara A."/>
            <person name="Ohji S."/>
            <person name="Ichikawa N."/>
        </authorList>
    </citation>
    <scope>NUCLEOTIDE SEQUENCE [LARGE SCALE GENOMIC DNA]</scope>
    <source>
        <strain evidence="12 13">NBRC 104436</strain>
    </source>
</reference>
<feature type="domain" description="PpiC" evidence="11">
    <location>
        <begin position="243"/>
        <end position="341"/>
    </location>
</feature>
<feature type="compositionally biased region" description="Basic and acidic residues" evidence="10">
    <location>
        <begin position="487"/>
        <end position="516"/>
    </location>
</feature>
<dbReference type="Pfam" id="PF09312">
    <property type="entry name" value="SurA_N"/>
    <property type="match status" value="1"/>
</dbReference>
<evidence type="ECO:0000256" key="2">
    <source>
        <dbReference type="ARBA" id="ARBA00022729"/>
    </source>
</evidence>
<keyword evidence="6 9" id="KW-0413">Isomerase</keyword>
<gene>
    <name evidence="12" type="ORF">SSA02_04740</name>
</gene>
<feature type="compositionally biased region" description="Low complexity" evidence="10">
    <location>
        <begin position="64"/>
        <end position="77"/>
    </location>
</feature>
<evidence type="ECO:0000256" key="10">
    <source>
        <dbReference type="SAM" id="MobiDB-lite"/>
    </source>
</evidence>
<proteinExistence type="predicted"/>
<dbReference type="SUPFAM" id="SSF109998">
    <property type="entry name" value="Triger factor/SurA peptide-binding domain-like"/>
    <property type="match status" value="1"/>
</dbReference>
<dbReference type="Pfam" id="PF00639">
    <property type="entry name" value="Rotamase"/>
    <property type="match status" value="1"/>
</dbReference>
<evidence type="ECO:0000256" key="5">
    <source>
        <dbReference type="ARBA" id="ARBA00023186"/>
    </source>
</evidence>
<dbReference type="InterPro" id="IPR046357">
    <property type="entry name" value="PPIase_dom_sf"/>
</dbReference>
<comment type="caution">
    <text evidence="12">The sequence shown here is derived from an EMBL/GenBank/DDBJ whole genome shotgun (WGS) entry which is preliminary data.</text>
</comment>
<evidence type="ECO:0000256" key="9">
    <source>
        <dbReference type="PROSITE-ProRule" id="PRU00278"/>
    </source>
</evidence>
<dbReference type="InterPro" id="IPR050280">
    <property type="entry name" value="OMP_Chaperone_SurA"/>
</dbReference>
<organism evidence="12 13">
    <name type="scientific">Swaminathania salitolerans</name>
    <dbReference type="NCBI Taxonomy" id="182838"/>
    <lineage>
        <taxon>Bacteria</taxon>
        <taxon>Pseudomonadati</taxon>
        <taxon>Pseudomonadota</taxon>
        <taxon>Alphaproteobacteria</taxon>
        <taxon>Acetobacterales</taxon>
        <taxon>Acetobacteraceae</taxon>
        <taxon>Swaminathania</taxon>
    </lineage>
</organism>
<keyword evidence="4 9" id="KW-0697">Rotamase</keyword>
<dbReference type="PANTHER" id="PTHR47637:SF1">
    <property type="entry name" value="CHAPERONE SURA"/>
    <property type="match status" value="1"/>
</dbReference>
<dbReference type="EMBL" id="BJVC01000001">
    <property type="protein sequence ID" value="GEL01311.1"/>
    <property type="molecule type" value="Genomic_DNA"/>
</dbReference>
<keyword evidence="5" id="KW-0143">Chaperone</keyword>
<evidence type="ECO:0000256" key="7">
    <source>
        <dbReference type="ARBA" id="ARBA00030642"/>
    </source>
</evidence>
<feature type="region of interest" description="Disordered" evidence="10">
    <location>
        <begin position="64"/>
        <end position="99"/>
    </location>
</feature>
<evidence type="ECO:0000313" key="13">
    <source>
        <dbReference type="Proteomes" id="UP000321405"/>
    </source>
</evidence>
<keyword evidence="13" id="KW-1185">Reference proteome</keyword>
<feature type="region of interest" description="Disordered" evidence="10">
    <location>
        <begin position="487"/>
        <end position="538"/>
    </location>
</feature>
<dbReference type="Gene3D" id="3.10.50.40">
    <property type="match status" value="1"/>
</dbReference>
<dbReference type="PROSITE" id="PS50198">
    <property type="entry name" value="PPIC_PPIASE_2"/>
    <property type="match status" value="1"/>
</dbReference>